<gene>
    <name evidence="2" type="ORF">SAMN05444164_2228</name>
</gene>
<dbReference type="InterPro" id="IPR001296">
    <property type="entry name" value="Glyco_trans_1"/>
</dbReference>
<sequence>MSSKLFRSVRYALGGSRFPRLSQLARKNHHFGAAVSALSPTPQRRRVDQAIIENVNRVAAEGDYELLTSMLDALRPFLNPDQSPDARDFWDALVADCRVIAADRLLRGEMNSLWGVTPIVNLSAGVAADRALGVNARSLVFTTYHTSSNFDFVCSEIQARLVAERGEDWFLFRWLMLVWAIANFDFFHLYNDRGIIEPAGGYGSPRFGIAVREMEIYRQAGKRLYTYAYGADHRMREKNLALGKWNFCSECPDPGVYCVCDDAGGAAMLQVIRGYSTAVVAHGLAMKLIPGARNVPYLTVDVNKFSPRRSWSQGDGKLVVGHFPNHGYFKGTKYLEGAIHSLQAEGHAVELLLLSGKPHHEILEAMQKIDVLVDQLISGSFGLTAVEAMASGCPVICYLHDGVAVADRETCPVIEANPDTIMDVLHQLISDRTRLSNAGAAGPEYVRKNYSVEALGTHLADLYLETADLPKALKATLAERAKSLNS</sequence>
<dbReference type="SUPFAM" id="SSF53756">
    <property type="entry name" value="UDP-Glycosyltransferase/glycogen phosphorylase"/>
    <property type="match status" value="1"/>
</dbReference>
<protein>
    <submittedName>
        <fullName evidence="2">Glycosyl transferases group 1</fullName>
    </submittedName>
</protein>
<evidence type="ECO:0000313" key="2">
    <source>
        <dbReference type="EMBL" id="SEC59457.1"/>
    </source>
</evidence>
<dbReference type="OrthoDB" id="9809622at2"/>
<dbReference type="EMBL" id="FNTH01000001">
    <property type="protein sequence ID" value="SEC59457.1"/>
    <property type="molecule type" value="Genomic_DNA"/>
</dbReference>
<dbReference type="Gene3D" id="3.40.50.2000">
    <property type="entry name" value="Glycogen Phosphorylase B"/>
    <property type="match status" value="1"/>
</dbReference>
<proteinExistence type="predicted"/>
<dbReference type="Proteomes" id="UP000198992">
    <property type="component" value="Unassembled WGS sequence"/>
</dbReference>
<dbReference type="RefSeq" id="WP_143046641.1">
    <property type="nucleotide sequence ID" value="NZ_FNTH01000001.1"/>
</dbReference>
<evidence type="ECO:0000313" key="3">
    <source>
        <dbReference type="Proteomes" id="UP000198992"/>
    </source>
</evidence>
<dbReference type="AlphaFoldDB" id="A0A1H4TST7"/>
<dbReference type="GO" id="GO:0016757">
    <property type="term" value="F:glycosyltransferase activity"/>
    <property type="evidence" value="ECO:0007669"/>
    <property type="project" value="InterPro"/>
</dbReference>
<name>A0A1H4TST7_9BRAD</name>
<organism evidence="2 3">
    <name type="scientific">Bradyrhizobium erythrophlei</name>
    <dbReference type="NCBI Taxonomy" id="1437360"/>
    <lineage>
        <taxon>Bacteria</taxon>
        <taxon>Pseudomonadati</taxon>
        <taxon>Pseudomonadota</taxon>
        <taxon>Alphaproteobacteria</taxon>
        <taxon>Hyphomicrobiales</taxon>
        <taxon>Nitrobacteraceae</taxon>
        <taxon>Bradyrhizobium</taxon>
    </lineage>
</organism>
<accession>A0A1H4TST7</accession>
<feature type="domain" description="Glycosyl transferase family 1" evidence="1">
    <location>
        <begin position="339"/>
        <end position="441"/>
    </location>
</feature>
<dbReference type="Pfam" id="PF00534">
    <property type="entry name" value="Glycos_transf_1"/>
    <property type="match status" value="1"/>
</dbReference>
<keyword evidence="2" id="KW-0808">Transferase</keyword>
<reference evidence="2 3" key="1">
    <citation type="submission" date="2016-10" db="EMBL/GenBank/DDBJ databases">
        <authorList>
            <person name="de Groot N.N."/>
        </authorList>
    </citation>
    <scope>NUCLEOTIDE SEQUENCE [LARGE SCALE GENOMIC DNA]</scope>
    <source>
        <strain evidence="2 3">MT12</strain>
    </source>
</reference>
<evidence type="ECO:0000259" key="1">
    <source>
        <dbReference type="Pfam" id="PF00534"/>
    </source>
</evidence>